<dbReference type="InterPro" id="IPR002129">
    <property type="entry name" value="PyrdxlP-dep_de-COase"/>
</dbReference>
<gene>
    <name evidence="6 8" type="primary">mfnA</name>
    <name evidence="8" type="ORF">MBBAR_30c00230</name>
</gene>
<dbReference type="HAMAP" id="MF_01610">
    <property type="entry name" value="MfnA_decarbox"/>
    <property type="match status" value="1"/>
</dbReference>
<dbReference type="PANTHER" id="PTHR42735:SF6">
    <property type="entry name" value="SPHINGOSINE-1-PHOSPHATE LYASE 1"/>
    <property type="match status" value="1"/>
</dbReference>
<dbReference type="PANTHER" id="PTHR42735">
    <property type="match status" value="1"/>
</dbReference>
<evidence type="ECO:0000256" key="4">
    <source>
        <dbReference type="ARBA" id="ARBA00023239"/>
    </source>
</evidence>
<reference evidence="8 9" key="1">
    <citation type="submission" date="2014-12" db="EMBL/GenBank/DDBJ databases">
        <title>Genome sequence of Methanobrevibacter arboriphilicus DH1, DSM1125.</title>
        <authorList>
            <person name="Poehlein A."/>
            <person name="Thauer R.K."/>
            <person name="Seedorf H."/>
            <person name="Daniel R."/>
        </authorList>
    </citation>
    <scope>NUCLEOTIDE SEQUENCE [LARGE SCALE GENOMIC DNA]</scope>
    <source>
        <strain evidence="8 9">DH1</strain>
    </source>
</reference>
<dbReference type="InterPro" id="IPR050477">
    <property type="entry name" value="GrpII_AminoAcid_Decarb"/>
</dbReference>
<evidence type="ECO:0000256" key="1">
    <source>
        <dbReference type="ARBA" id="ARBA00001933"/>
    </source>
</evidence>
<protein>
    <recommendedName>
        <fullName evidence="6">Probable L-tyrosine/L-aspartate decarboxylase</fullName>
        <shortName evidence="6">TDC/ADC</shortName>
        <ecNumber evidence="6">4.1.1.11</ecNumber>
        <ecNumber evidence="6">4.1.1.25</ecNumber>
    </recommendedName>
</protein>
<dbReference type="OrthoDB" id="56891at2157"/>
<proteinExistence type="inferred from homology"/>
<comment type="catalytic activity">
    <reaction evidence="6">
        <text>L-tyrosine + H(+) = tyramine + CO2</text>
        <dbReference type="Rhea" id="RHEA:14345"/>
        <dbReference type="ChEBI" id="CHEBI:15378"/>
        <dbReference type="ChEBI" id="CHEBI:16526"/>
        <dbReference type="ChEBI" id="CHEBI:58315"/>
        <dbReference type="ChEBI" id="CHEBI:327995"/>
        <dbReference type="EC" id="4.1.1.25"/>
    </reaction>
</comment>
<dbReference type="GO" id="GO:0030170">
    <property type="term" value="F:pyridoxal phosphate binding"/>
    <property type="evidence" value="ECO:0007669"/>
    <property type="project" value="UniProtKB-UniRule"/>
</dbReference>
<evidence type="ECO:0000313" key="9">
    <source>
        <dbReference type="Proteomes" id="UP000191661"/>
    </source>
</evidence>
<dbReference type="AlphaFoldDB" id="A0A1V6N0D0"/>
<comment type="similarity">
    <text evidence="6">Belongs to the group II decarboxylase family. MfnA subfamily.</text>
</comment>
<name>A0A1V6N0D0_METAZ</name>
<feature type="modified residue" description="N6-(pyridoxal phosphate)lysine" evidence="6 7">
    <location>
        <position position="243"/>
    </location>
</feature>
<evidence type="ECO:0000313" key="8">
    <source>
        <dbReference type="EMBL" id="OQD58023.1"/>
    </source>
</evidence>
<dbReference type="GO" id="GO:0015937">
    <property type="term" value="P:coenzyme A biosynthetic process"/>
    <property type="evidence" value="ECO:0007669"/>
    <property type="project" value="UniProtKB-UniRule"/>
</dbReference>
<dbReference type="UniPathway" id="UPA00241"/>
<accession>A0A1V6N0D0</accession>
<dbReference type="EC" id="4.1.1.11" evidence="6"/>
<dbReference type="RefSeq" id="WP_080461114.1">
    <property type="nucleotide sequence ID" value="NZ_JXMW01000030.1"/>
</dbReference>
<dbReference type="Gene3D" id="3.90.1150.10">
    <property type="entry name" value="Aspartate Aminotransferase, domain 1"/>
    <property type="match status" value="1"/>
</dbReference>
<comment type="pathway">
    <text evidence="6">Cofactor biosynthesis; methanofuran biosynthesis.</text>
</comment>
<comment type="function">
    <text evidence="6">Catalyzes the decarboxylation of L-tyrosine to produce tyramine for methanofuran biosynthesis. Can also catalyze the decarboxylation of L-aspartate to produce beta-alanine for coenzyme A (CoA) biosynthesis.</text>
</comment>
<comment type="catalytic activity">
    <reaction evidence="6">
        <text>L-aspartate + H(+) = beta-alanine + CO2</text>
        <dbReference type="Rhea" id="RHEA:19497"/>
        <dbReference type="ChEBI" id="CHEBI:15378"/>
        <dbReference type="ChEBI" id="CHEBI:16526"/>
        <dbReference type="ChEBI" id="CHEBI:29991"/>
        <dbReference type="ChEBI" id="CHEBI:57966"/>
        <dbReference type="EC" id="4.1.1.11"/>
    </reaction>
</comment>
<evidence type="ECO:0000256" key="7">
    <source>
        <dbReference type="PIRSR" id="PIRSR602129-50"/>
    </source>
</evidence>
<dbReference type="GO" id="GO:0004068">
    <property type="term" value="F:aspartate 1-decarboxylase activity"/>
    <property type="evidence" value="ECO:0007669"/>
    <property type="project" value="UniProtKB-UniRule"/>
</dbReference>
<dbReference type="InterPro" id="IPR020931">
    <property type="entry name" value="MfnA"/>
</dbReference>
<dbReference type="Proteomes" id="UP000191661">
    <property type="component" value="Unassembled WGS sequence"/>
</dbReference>
<sequence>MNQEPLEKEKILEELSKLKKQDLEYSDGRILGSMCTRADPLAKEVFCDFLDANLGDPGLFKGTQTLEDEVIRDIGSFLSLEKPFGNVVTGGTEANLMAIRAARNMAREEKGIGNINSENGYSIPEIIVPKSAHFSFKKAADLLNLKLIEADLDENYRVDIESVKKNISDNTIAIVGVAGTTELGMIDPIEDLSKLAHDNDIYFHVDAAFGGFSIPFLKDFGYEMPVFDFSLEGVSSITVDPHKMGLAPIPSGGILFREKKYLDVMAVKSPYLTSKEQSTIVGTRLGAPAAATWAIMQYMGREGYAKNANECMINSEFLADALFKEDFELIVEPELNIVAFTHPEIPTDDLANMLEEKGWMVSVSSYPKAIRIVLMGHIKYTHLIDFLTSIREIKSSLNIR</sequence>
<evidence type="ECO:0000256" key="6">
    <source>
        <dbReference type="HAMAP-Rule" id="MF_01610"/>
    </source>
</evidence>
<evidence type="ECO:0000256" key="2">
    <source>
        <dbReference type="ARBA" id="ARBA00022793"/>
    </source>
</evidence>
<comment type="caution">
    <text evidence="8">The sequence shown here is derived from an EMBL/GenBank/DDBJ whole genome shotgun (WGS) entry which is preliminary data.</text>
</comment>
<comment type="pathway">
    <text evidence="6">Cofactor biosynthesis; coenzyme A biosynthesis.</text>
</comment>
<dbReference type="InterPro" id="IPR015422">
    <property type="entry name" value="PyrdxlP-dep_Trfase_small"/>
</dbReference>
<dbReference type="InterPro" id="IPR015424">
    <property type="entry name" value="PyrdxlP-dep_Trfase"/>
</dbReference>
<organism evidence="8 9">
    <name type="scientific">Methanobrevibacter arboriphilus JCM 13429 = DSM 1125</name>
    <dbReference type="NCBI Taxonomy" id="1300164"/>
    <lineage>
        <taxon>Archaea</taxon>
        <taxon>Methanobacteriati</taxon>
        <taxon>Methanobacteriota</taxon>
        <taxon>Methanomada group</taxon>
        <taxon>Methanobacteria</taxon>
        <taxon>Methanobacteriales</taxon>
        <taxon>Methanobacteriaceae</taxon>
        <taxon>Methanobrevibacter</taxon>
    </lineage>
</organism>
<dbReference type="EMBL" id="JXMW01000030">
    <property type="protein sequence ID" value="OQD58023.1"/>
    <property type="molecule type" value="Genomic_DNA"/>
</dbReference>
<evidence type="ECO:0000256" key="5">
    <source>
        <dbReference type="ARBA" id="ARBA00038302"/>
    </source>
</evidence>
<dbReference type="SUPFAM" id="SSF53383">
    <property type="entry name" value="PLP-dependent transferases"/>
    <property type="match status" value="1"/>
</dbReference>
<keyword evidence="4 6" id="KW-0456">Lyase</keyword>
<keyword evidence="2 6" id="KW-0210">Decarboxylase</keyword>
<dbReference type="GO" id="GO:0019752">
    <property type="term" value="P:carboxylic acid metabolic process"/>
    <property type="evidence" value="ECO:0007669"/>
    <property type="project" value="InterPro"/>
</dbReference>
<comment type="cofactor">
    <cofactor evidence="1 6 7">
        <name>pyridoxal 5'-phosphate</name>
        <dbReference type="ChEBI" id="CHEBI:597326"/>
    </cofactor>
</comment>
<dbReference type="InterPro" id="IPR015421">
    <property type="entry name" value="PyrdxlP-dep_Trfase_major"/>
</dbReference>
<keyword evidence="9" id="KW-1185">Reference proteome</keyword>
<dbReference type="UniPathway" id="UPA00080"/>
<dbReference type="EC" id="4.1.1.25" evidence="6"/>
<dbReference type="NCBIfam" id="TIGR03812">
    <property type="entry name" value="tyr_de_CO2_Arch"/>
    <property type="match status" value="1"/>
</dbReference>
<keyword evidence="3 6" id="KW-0663">Pyridoxal phosphate</keyword>
<dbReference type="Pfam" id="PF00282">
    <property type="entry name" value="Pyridoxal_deC"/>
    <property type="match status" value="1"/>
</dbReference>
<dbReference type="GO" id="GO:0004837">
    <property type="term" value="F:tyrosine decarboxylase activity"/>
    <property type="evidence" value="ECO:0007669"/>
    <property type="project" value="UniProtKB-UniRule"/>
</dbReference>
<evidence type="ECO:0000256" key="3">
    <source>
        <dbReference type="ARBA" id="ARBA00022898"/>
    </source>
</evidence>
<comment type="similarity">
    <text evidence="5">Belongs to the group II decarboxylase family. Sphingosine-1-phosphate lyase subfamily.</text>
</comment>
<dbReference type="Gene3D" id="3.40.640.10">
    <property type="entry name" value="Type I PLP-dependent aspartate aminotransferase-like (Major domain)"/>
    <property type="match status" value="1"/>
</dbReference>
<dbReference type="GO" id="GO:2001120">
    <property type="term" value="P:methanofuran biosynthetic process"/>
    <property type="evidence" value="ECO:0007669"/>
    <property type="project" value="UniProtKB-UniRule"/>
</dbReference>